<name>A0A6G4M6Y8_KLEPN</name>
<protein>
    <submittedName>
        <fullName evidence="1">Uncharacterized protein</fullName>
    </submittedName>
</protein>
<reference evidence="1" key="1">
    <citation type="submission" date="2020-02" db="EMBL/GenBank/DDBJ databases">
        <title>WGS of Carbapenem-Resistant Entrobacteriaceae.</title>
        <authorList>
            <person name="Tokajian S."/>
            <person name="El Chaar M."/>
            <person name="El Khoury M."/>
        </authorList>
    </citation>
    <scope>NUCLEOTIDE SEQUENCE</scope>
    <source>
        <strain evidence="1">KPM_14</strain>
    </source>
</reference>
<comment type="caution">
    <text evidence="1">The sequence shown here is derived from an EMBL/GenBank/DDBJ whole genome shotgun (WGS) entry which is preliminary data.</text>
</comment>
<proteinExistence type="predicted"/>
<evidence type="ECO:0000313" key="1">
    <source>
        <dbReference type="EMBL" id="NGF21171.1"/>
    </source>
</evidence>
<dbReference type="EMBL" id="JAAJTI010000002">
    <property type="protein sequence ID" value="NGF21171.1"/>
    <property type="molecule type" value="Genomic_DNA"/>
</dbReference>
<sequence>MRRTDGAVIYSFPAEGRHLVYRVNGVVSVRPLLSDEEIFTLNGFMKFAEDLGYRIIPPSDNM</sequence>
<accession>A0A6G4M6Y8</accession>
<organism evidence="1">
    <name type="scientific">Klebsiella pneumoniae</name>
    <dbReference type="NCBI Taxonomy" id="573"/>
    <lineage>
        <taxon>Bacteria</taxon>
        <taxon>Pseudomonadati</taxon>
        <taxon>Pseudomonadota</taxon>
        <taxon>Gammaproteobacteria</taxon>
        <taxon>Enterobacterales</taxon>
        <taxon>Enterobacteriaceae</taxon>
        <taxon>Klebsiella/Raoultella group</taxon>
        <taxon>Klebsiella</taxon>
        <taxon>Klebsiella pneumoniae complex</taxon>
    </lineage>
</organism>
<dbReference type="AlphaFoldDB" id="A0A6G4M6Y8"/>
<gene>
    <name evidence="1" type="ORF">G5628_07465</name>
</gene>